<evidence type="ECO:0000256" key="5">
    <source>
        <dbReference type="ARBA" id="ARBA00022821"/>
    </source>
</evidence>
<dbReference type="Pfam" id="PF07725">
    <property type="entry name" value="LRR_3"/>
    <property type="match status" value="1"/>
</dbReference>
<sequence>MASLSNQNPSSSSSLLPGSACSSKYNVILSFKDEDNNFVSHLYRKLSLEGIHTVENGGKLEFPVAIQESRLIVVVLSEKYACSAQCLDELVKITDCWEKTRKMVVPIFHNVDPDDLGNQRGKVAEAFAKHEENFKEKVKMWKDALTKVASICGWDSLQWEETIFIEQIVRDISDKLIYTSSTDTSELVGMGSHIAEMEKKLCLELNGVHMVGIWGMGGIGKTTIAKLIYDMLSSQFEVHCFLSNVKEHFEKHGAAVLQQKLLSNVLSERRSLNAWTFNASFNVIKRALHHRKVLLVLDDVDDYKQLEALAREPNWFGEGSRIIITSRDYHLLDSHGVESIYEVQYLKTDHALQLFSLHAFKQNNAKIEYLELTKQFSSYAKGLPLAVKVFGSFLNGRNILEWQSVKNKLAKIPCIGIHDVLRISFEGLDETQRDVFLDIACFFNGLSKEFARDILGGCGFFPDIAFAVLKDKALITIDDNELLVHDLLREMGHEIVYQESKEEPGKRSRLWIPDDIFHVLTKSTGTKIVEGIFLDTFKVRKMHLSSEAFAKMRNLRMLKFYYTGSKYMNKVHLPDEGLHYMSSNLRLFHWEGYPSKSLPSSFHAENLIELNLVGSNLEQLWTGVQHLVNLKRIDLSYSRHLTRIPDLSKAQNLERMELTTCQNLAAVSSSVQCLNKLVFLDLSDCTNLRSLPGGINLNSLKALVLTSCSNLAKLPEISGDIRFLCLSGTAIEELPQRLRCLLDVPPCIKILKAWHCTSLEAIPRIKSLWEPDVEYWDFANCFNLDQKETSNLAEDAQWSFLVMETASKQVHDYKGNPGQFCFPGSEVPESFCNEDIRSSLTFMLPSNGRQLMGIALCVVLGSEEPYSVSKVRCCCKCHFKSTNQDDLIFTSQYGSINHENVTLNSDHILLWFESWKSRSDKLNNSFTECHEASFEFCISYGFKKHINVRKYGVHLIYAEETSENPPNIFHKQLSALNQDSSQPMGEDRNTKRRRSRSDDFTAKEEQQPNRKRVKVCSA</sequence>
<keyword evidence="2" id="KW-0433">Leucine-rich repeat</keyword>
<dbReference type="Gene3D" id="3.40.50.300">
    <property type="entry name" value="P-loop containing nucleotide triphosphate hydrolases"/>
    <property type="match status" value="1"/>
</dbReference>
<feature type="compositionally biased region" description="Basic residues" evidence="8">
    <location>
        <begin position="1009"/>
        <end position="1018"/>
    </location>
</feature>
<name>B9S6Z6_RICCO</name>
<dbReference type="Gene3D" id="1.10.8.430">
    <property type="entry name" value="Helical domain of apoptotic protease-activating factors"/>
    <property type="match status" value="1"/>
</dbReference>
<dbReference type="SUPFAM" id="SSF52540">
    <property type="entry name" value="P-loop containing nucleoside triphosphate hydrolases"/>
    <property type="match status" value="1"/>
</dbReference>
<dbReference type="GO" id="GO:0006952">
    <property type="term" value="P:defense response"/>
    <property type="evidence" value="ECO:0007669"/>
    <property type="project" value="UniProtKB-KW"/>
</dbReference>
<evidence type="ECO:0000256" key="7">
    <source>
        <dbReference type="ARBA" id="ARBA00047304"/>
    </source>
</evidence>
<reference evidence="11" key="1">
    <citation type="journal article" date="2010" name="Nat. Biotechnol.">
        <title>Draft genome sequence of the oilseed species Ricinus communis.</title>
        <authorList>
            <person name="Chan A.P."/>
            <person name="Crabtree J."/>
            <person name="Zhao Q."/>
            <person name="Lorenzi H."/>
            <person name="Orvis J."/>
            <person name="Puiu D."/>
            <person name="Melake-Berhan A."/>
            <person name="Jones K.M."/>
            <person name="Redman J."/>
            <person name="Chen G."/>
            <person name="Cahoon E.B."/>
            <person name="Gedil M."/>
            <person name="Stanke M."/>
            <person name="Haas B.J."/>
            <person name="Wortman J.R."/>
            <person name="Fraser-Liggett C.M."/>
            <person name="Ravel J."/>
            <person name="Rabinowicz P.D."/>
        </authorList>
    </citation>
    <scope>NUCLEOTIDE SEQUENCE [LARGE SCALE GENOMIC DNA]</scope>
    <source>
        <strain evidence="11">cv. Hale</strain>
    </source>
</reference>
<dbReference type="Gene3D" id="3.40.50.10140">
    <property type="entry name" value="Toll/interleukin-1 receptor homology (TIR) domain"/>
    <property type="match status" value="1"/>
</dbReference>
<dbReference type="InterPro" id="IPR000157">
    <property type="entry name" value="TIR_dom"/>
</dbReference>
<feature type="domain" description="TIR" evidence="9">
    <location>
        <begin position="23"/>
        <end position="176"/>
    </location>
</feature>
<keyword evidence="5" id="KW-0611">Plant defense</keyword>
<dbReference type="STRING" id="3988.B9S6Z6"/>
<keyword evidence="6" id="KW-0520">NAD</keyword>
<dbReference type="FunFam" id="3.80.10.10:FF:000386">
    <property type="entry name" value="Disease resistance protein RPS4"/>
    <property type="match status" value="1"/>
</dbReference>
<dbReference type="InterPro" id="IPR032675">
    <property type="entry name" value="LRR_dom_sf"/>
</dbReference>
<comment type="catalytic activity">
    <reaction evidence="7">
        <text>NAD(+) + H2O = ADP-D-ribose + nicotinamide + H(+)</text>
        <dbReference type="Rhea" id="RHEA:16301"/>
        <dbReference type="ChEBI" id="CHEBI:15377"/>
        <dbReference type="ChEBI" id="CHEBI:15378"/>
        <dbReference type="ChEBI" id="CHEBI:17154"/>
        <dbReference type="ChEBI" id="CHEBI:57540"/>
        <dbReference type="ChEBI" id="CHEBI:57967"/>
        <dbReference type="EC" id="3.2.2.6"/>
    </reaction>
    <physiologicalReaction direction="left-to-right" evidence="7">
        <dbReference type="Rhea" id="RHEA:16302"/>
    </physiologicalReaction>
</comment>
<dbReference type="PROSITE" id="PS50104">
    <property type="entry name" value="TIR"/>
    <property type="match status" value="1"/>
</dbReference>
<evidence type="ECO:0000313" key="10">
    <source>
        <dbReference type="EMBL" id="EEF40575.1"/>
    </source>
</evidence>
<evidence type="ECO:0000256" key="3">
    <source>
        <dbReference type="ARBA" id="ARBA00022737"/>
    </source>
</evidence>
<keyword evidence="3" id="KW-0677">Repeat</keyword>
<dbReference type="SUPFAM" id="SSF46785">
    <property type="entry name" value="Winged helix' DNA-binding domain"/>
    <property type="match status" value="1"/>
</dbReference>
<dbReference type="SUPFAM" id="SSF52200">
    <property type="entry name" value="Toll/Interleukin receptor TIR domain"/>
    <property type="match status" value="1"/>
</dbReference>
<dbReference type="Proteomes" id="UP000008311">
    <property type="component" value="Unassembled WGS sequence"/>
</dbReference>
<dbReference type="InterPro" id="IPR042197">
    <property type="entry name" value="Apaf_helical"/>
</dbReference>
<dbReference type="SMART" id="SM00255">
    <property type="entry name" value="TIR"/>
    <property type="match status" value="1"/>
</dbReference>
<dbReference type="Pfam" id="PF20160">
    <property type="entry name" value="C-JID"/>
    <property type="match status" value="1"/>
</dbReference>
<keyword evidence="11" id="KW-1185">Reference proteome</keyword>
<evidence type="ECO:0000256" key="2">
    <source>
        <dbReference type="ARBA" id="ARBA00022614"/>
    </source>
</evidence>
<dbReference type="EMBL" id="EQ973883">
    <property type="protein sequence ID" value="EEF40575.1"/>
    <property type="molecule type" value="Genomic_DNA"/>
</dbReference>
<dbReference type="InterPro" id="IPR058192">
    <property type="entry name" value="WHD_ROQ1-like"/>
</dbReference>
<evidence type="ECO:0000256" key="1">
    <source>
        <dbReference type="ARBA" id="ARBA00011982"/>
    </source>
</evidence>
<dbReference type="Pfam" id="PF01582">
    <property type="entry name" value="TIR"/>
    <property type="match status" value="1"/>
</dbReference>
<dbReference type="GO" id="GO:0061809">
    <property type="term" value="F:NAD+ nucleosidase activity, cyclic ADP-ribose generating"/>
    <property type="evidence" value="ECO:0007669"/>
    <property type="project" value="UniProtKB-EC"/>
</dbReference>
<dbReference type="GO" id="GO:0007165">
    <property type="term" value="P:signal transduction"/>
    <property type="evidence" value="ECO:0007669"/>
    <property type="project" value="InterPro"/>
</dbReference>
<dbReference type="SUPFAM" id="SSF52058">
    <property type="entry name" value="L domain-like"/>
    <property type="match status" value="1"/>
</dbReference>
<organism evidence="10 11">
    <name type="scientific">Ricinus communis</name>
    <name type="common">Castor bean</name>
    <dbReference type="NCBI Taxonomy" id="3988"/>
    <lineage>
        <taxon>Eukaryota</taxon>
        <taxon>Viridiplantae</taxon>
        <taxon>Streptophyta</taxon>
        <taxon>Embryophyta</taxon>
        <taxon>Tracheophyta</taxon>
        <taxon>Spermatophyta</taxon>
        <taxon>Magnoliopsida</taxon>
        <taxon>eudicotyledons</taxon>
        <taxon>Gunneridae</taxon>
        <taxon>Pentapetalae</taxon>
        <taxon>rosids</taxon>
        <taxon>fabids</taxon>
        <taxon>Malpighiales</taxon>
        <taxon>Euphorbiaceae</taxon>
        <taxon>Acalyphoideae</taxon>
        <taxon>Acalypheae</taxon>
        <taxon>Ricinus</taxon>
    </lineage>
</organism>
<dbReference type="AlphaFoldDB" id="B9S6Z6"/>
<dbReference type="InterPro" id="IPR044974">
    <property type="entry name" value="Disease_R_plants"/>
</dbReference>
<evidence type="ECO:0000256" key="6">
    <source>
        <dbReference type="ARBA" id="ARBA00023027"/>
    </source>
</evidence>
<protein>
    <recommendedName>
        <fullName evidence="1">ADP-ribosyl cyclase/cyclic ADP-ribose hydrolase</fullName>
        <ecNumber evidence="1">3.2.2.6</ecNumber>
    </recommendedName>
</protein>
<dbReference type="InterPro" id="IPR036390">
    <property type="entry name" value="WH_DNA-bd_sf"/>
</dbReference>
<accession>B9S6Z6</accession>
<dbReference type="InterPro" id="IPR011713">
    <property type="entry name" value="Leu-rich_rpt_3"/>
</dbReference>
<dbReference type="InParanoid" id="B9S6Z6"/>
<dbReference type="InterPro" id="IPR045344">
    <property type="entry name" value="C-JID"/>
</dbReference>
<dbReference type="eggNOG" id="ENOG502R41B">
    <property type="taxonomic scope" value="Eukaryota"/>
</dbReference>
<gene>
    <name evidence="10" type="ORF">RCOM_1330160</name>
</gene>
<dbReference type="InterPro" id="IPR002182">
    <property type="entry name" value="NB-ARC"/>
</dbReference>
<evidence type="ECO:0000259" key="9">
    <source>
        <dbReference type="PROSITE" id="PS50104"/>
    </source>
</evidence>
<dbReference type="Pfam" id="PF00931">
    <property type="entry name" value="NB-ARC"/>
    <property type="match status" value="1"/>
</dbReference>
<dbReference type="InterPro" id="IPR027417">
    <property type="entry name" value="P-loop_NTPase"/>
</dbReference>
<dbReference type="GO" id="GO:0043531">
    <property type="term" value="F:ADP binding"/>
    <property type="evidence" value="ECO:0007669"/>
    <property type="project" value="InterPro"/>
</dbReference>
<evidence type="ECO:0000256" key="4">
    <source>
        <dbReference type="ARBA" id="ARBA00022801"/>
    </source>
</evidence>
<dbReference type="PANTHER" id="PTHR11017">
    <property type="entry name" value="LEUCINE-RICH REPEAT-CONTAINING PROTEIN"/>
    <property type="match status" value="1"/>
</dbReference>
<dbReference type="Pfam" id="PF23282">
    <property type="entry name" value="WHD_ROQ1"/>
    <property type="match status" value="1"/>
</dbReference>
<feature type="region of interest" description="Disordered" evidence="8">
    <location>
        <begin position="975"/>
        <end position="1018"/>
    </location>
</feature>
<evidence type="ECO:0000256" key="8">
    <source>
        <dbReference type="SAM" id="MobiDB-lite"/>
    </source>
</evidence>
<feature type="compositionally biased region" description="Basic and acidic residues" evidence="8">
    <location>
        <begin position="996"/>
        <end position="1008"/>
    </location>
</feature>
<dbReference type="InterPro" id="IPR035897">
    <property type="entry name" value="Toll_tir_struct_dom_sf"/>
</dbReference>
<evidence type="ECO:0000313" key="11">
    <source>
        <dbReference type="Proteomes" id="UP000008311"/>
    </source>
</evidence>
<dbReference type="PRINTS" id="PR00364">
    <property type="entry name" value="DISEASERSIST"/>
</dbReference>
<dbReference type="Gene3D" id="3.80.10.10">
    <property type="entry name" value="Ribonuclease Inhibitor"/>
    <property type="match status" value="1"/>
</dbReference>
<dbReference type="EC" id="3.2.2.6" evidence="1"/>
<dbReference type="PANTHER" id="PTHR11017:SF566">
    <property type="entry name" value="ADP-RIBOSYL CYCLASE_CYCLIC ADP-RIBOSE HYDROLASE"/>
    <property type="match status" value="1"/>
</dbReference>
<keyword evidence="4" id="KW-0378">Hydrolase</keyword>
<proteinExistence type="predicted"/>